<dbReference type="RefSeq" id="WP_069854313.1">
    <property type="nucleotide sequence ID" value="NZ_LNPX01000004.1"/>
</dbReference>
<gene>
    <name evidence="1" type="ORF">ASS94_00900</name>
</gene>
<proteinExistence type="predicted"/>
<accession>A0AAP7IGE0</accession>
<dbReference type="Proteomes" id="UP000095464">
    <property type="component" value="Unassembled WGS sequence"/>
</dbReference>
<protein>
    <submittedName>
        <fullName evidence="1">Uncharacterized protein</fullName>
    </submittedName>
</protein>
<dbReference type="EMBL" id="LNPX01000004">
    <property type="protein sequence ID" value="OEK58913.1"/>
    <property type="molecule type" value="Genomic_DNA"/>
</dbReference>
<name>A0AAP7IGE0_9STAP</name>
<evidence type="ECO:0000313" key="2">
    <source>
        <dbReference type="Proteomes" id="UP000095464"/>
    </source>
</evidence>
<organism evidence="1 2">
    <name type="scientific">Staphylococcus equorum</name>
    <dbReference type="NCBI Taxonomy" id="246432"/>
    <lineage>
        <taxon>Bacteria</taxon>
        <taxon>Bacillati</taxon>
        <taxon>Bacillota</taxon>
        <taxon>Bacilli</taxon>
        <taxon>Bacillales</taxon>
        <taxon>Staphylococcaceae</taxon>
        <taxon>Staphylococcus</taxon>
    </lineage>
</organism>
<comment type="caution">
    <text evidence="1">The sequence shown here is derived from an EMBL/GenBank/DDBJ whole genome shotgun (WGS) entry which is preliminary data.</text>
</comment>
<dbReference type="AlphaFoldDB" id="A0AAP7IGE0"/>
<reference evidence="2" key="1">
    <citation type="submission" date="2015-11" db="EMBL/GenBank/DDBJ databases">
        <title>Genomic diversity of Staphylococcus saprophyticus strains from urinary tract infections, animal surfaces, and fermented foods.</title>
        <authorList>
            <person name="Wolfe B.E."/>
        </authorList>
    </citation>
    <scope>NUCLEOTIDE SEQUENCE [LARGE SCALE GENOMIC DNA]</scope>
    <source>
        <strain evidence="2">738_7</strain>
    </source>
</reference>
<sequence>MNVKEMLLNTKLKDDATEVGGISHSQETLVEFMETTEIPENAMLGTINIALKDSGILPINLFNYPELFGYTFDDLTPYIESNYDYINNFNYNKQGKNEEHELTFIEEFIKENIEMNTVEFPNEFGKVVKSNRGLELESTVSF</sequence>
<evidence type="ECO:0000313" key="1">
    <source>
        <dbReference type="EMBL" id="OEK58913.1"/>
    </source>
</evidence>